<proteinExistence type="predicted"/>
<dbReference type="AlphaFoldDB" id="A0A8S4R060"/>
<organism evidence="1 2">
    <name type="scientific">Pararge aegeria aegeria</name>
    <dbReference type="NCBI Taxonomy" id="348720"/>
    <lineage>
        <taxon>Eukaryota</taxon>
        <taxon>Metazoa</taxon>
        <taxon>Ecdysozoa</taxon>
        <taxon>Arthropoda</taxon>
        <taxon>Hexapoda</taxon>
        <taxon>Insecta</taxon>
        <taxon>Pterygota</taxon>
        <taxon>Neoptera</taxon>
        <taxon>Endopterygota</taxon>
        <taxon>Lepidoptera</taxon>
        <taxon>Glossata</taxon>
        <taxon>Ditrysia</taxon>
        <taxon>Papilionoidea</taxon>
        <taxon>Nymphalidae</taxon>
        <taxon>Satyrinae</taxon>
        <taxon>Satyrini</taxon>
        <taxon>Parargina</taxon>
        <taxon>Pararge</taxon>
    </lineage>
</organism>
<dbReference type="EMBL" id="CAKXAJ010020066">
    <property type="protein sequence ID" value="CAH2220297.1"/>
    <property type="molecule type" value="Genomic_DNA"/>
</dbReference>
<dbReference type="Proteomes" id="UP000838756">
    <property type="component" value="Unassembled WGS sequence"/>
</dbReference>
<sequence>IGTSACARALSSCLDAMWDGAINNYVTSKLGTVFDIED</sequence>
<accession>A0A8S4R060</accession>
<reference evidence="1" key="1">
    <citation type="submission" date="2022-03" db="EMBL/GenBank/DDBJ databases">
        <authorList>
            <person name="Lindestad O."/>
        </authorList>
    </citation>
    <scope>NUCLEOTIDE SEQUENCE</scope>
</reference>
<keyword evidence="2" id="KW-1185">Reference proteome</keyword>
<evidence type="ECO:0000313" key="2">
    <source>
        <dbReference type="Proteomes" id="UP000838756"/>
    </source>
</evidence>
<name>A0A8S4R060_9NEOP</name>
<comment type="caution">
    <text evidence="1">The sequence shown here is derived from an EMBL/GenBank/DDBJ whole genome shotgun (WGS) entry which is preliminary data.</text>
</comment>
<gene>
    <name evidence="1" type="primary">jg7472</name>
    <name evidence="1" type="ORF">PAEG_LOCUS6571</name>
</gene>
<feature type="non-terminal residue" evidence="1">
    <location>
        <position position="1"/>
    </location>
</feature>
<evidence type="ECO:0000313" key="1">
    <source>
        <dbReference type="EMBL" id="CAH2220297.1"/>
    </source>
</evidence>
<protein>
    <submittedName>
        <fullName evidence="1">Jg7472 protein</fullName>
    </submittedName>
</protein>